<dbReference type="Gene3D" id="3.30.710.10">
    <property type="entry name" value="Potassium Channel Kv1.1, Chain A"/>
    <property type="match status" value="1"/>
</dbReference>
<dbReference type="SMART" id="SM00225">
    <property type="entry name" value="BTB"/>
    <property type="match status" value="1"/>
</dbReference>
<feature type="domain" description="BTB" evidence="1">
    <location>
        <begin position="19"/>
        <end position="84"/>
    </location>
</feature>
<dbReference type="InterPro" id="IPR011333">
    <property type="entry name" value="SKP1/BTB/POZ_sf"/>
</dbReference>
<dbReference type="OrthoDB" id="3357985at2759"/>
<proteinExistence type="predicted"/>
<evidence type="ECO:0000313" key="2">
    <source>
        <dbReference type="EMBL" id="KZS87853.1"/>
    </source>
</evidence>
<dbReference type="PROSITE" id="PS50097">
    <property type="entry name" value="BTB"/>
    <property type="match status" value="1"/>
</dbReference>
<dbReference type="Proteomes" id="UP000076722">
    <property type="component" value="Unassembled WGS sequence"/>
</dbReference>
<sequence length="142" mass="16015">MAFAAPNPPETFSPLFQFADADLIIRSADNVKFQVHKNLMRIASRVFRDMLTLDDISTAPAALQPVVDVKESGNWVDAMLRYIYPLPRPSIKDLRAIKPLLIIADKYDIPNIFTAVEDHLLLAPIAESYPVETYLLAKRYGL</sequence>
<dbReference type="AlphaFoldDB" id="A0A164NMP4"/>
<accession>A0A164NMP4</accession>
<name>A0A164NMP4_9AGAM</name>
<gene>
    <name evidence="2" type="ORF">SISNIDRAFT_418943</name>
</gene>
<dbReference type="InterPro" id="IPR000210">
    <property type="entry name" value="BTB/POZ_dom"/>
</dbReference>
<reference evidence="2 3" key="1">
    <citation type="journal article" date="2016" name="Mol. Biol. Evol.">
        <title>Comparative Genomics of Early-Diverging Mushroom-Forming Fungi Provides Insights into the Origins of Lignocellulose Decay Capabilities.</title>
        <authorList>
            <person name="Nagy L.G."/>
            <person name="Riley R."/>
            <person name="Tritt A."/>
            <person name="Adam C."/>
            <person name="Daum C."/>
            <person name="Floudas D."/>
            <person name="Sun H."/>
            <person name="Yadav J.S."/>
            <person name="Pangilinan J."/>
            <person name="Larsson K.H."/>
            <person name="Matsuura K."/>
            <person name="Barry K."/>
            <person name="Labutti K."/>
            <person name="Kuo R."/>
            <person name="Ohm R.A."/>
            <person name="Bhattacharya S.S."/>
            <person name="Shirouzu T."/>
            <person name="Yoshinaga Y."/>
            <person name="Martin F.M."/>
            <person name="Grigoriev I.V."/>
            <person name="Hibbett D.S."/>
        </authorList>
    </citation>
    <scope>NUCLEOTIDE SEQUENCE [LARGE SCALE GENOMIC DNA]</scope>
    <source>
        <strain evidence="2 3">HHB9708</strain>
    </source>
</reference>
<keyword evidence="3" id="KW-1185">Reference proteome</keyword>
<dbReference type="Pfam" id="PF00651">
    <property type="entry name" value="BTB"/>
    <property type="match status" value="1"/>
</dbReference>
<feature type="non-terminal residue" evidence="2">
    <location>
        <position position="142"/>
    </location>
</feature>
<dbReference type="SUPFAM" id="SSF54695">
    <property type="entry name" value="POZ domain"/>
    <property type="match status" value="1"/>
</dbReference>
<dbReference type="STRING" id="1314777.A0A164NMP4"/>
<protein>
    <recommendedName>
        <fullName evidence="1">BTB domain-containing protein</fullName>
    </recommendedName>
</protein>
<organism evidence="2 3">
    <name type="scientific">Sistotremastrum niveocremeum HHB9708</name>
    <dbReference type="NCBI Taxonomy" id="1314777"/>
    <lineage>
        <taxon>Eukaryota</taxon>
        <taxon>Fungi</taxon>
        <taxon>Dikarya</taxon>
        <taxon>Basidiomycota</taxon>
        <taxon>Agaricomycotina</taxon>
        <taxon>Agaricomycetes</taxon>
        <taxon>Sistotremastrales</taxon>
        <taxon>Sistotremastraceae</taxon>
        <taxon>Sertulicium</taxon>
        <taxon>Sertulicium niveocremeum</taxon>
    </lineage>
</organism>
<evidence type="ECO:0000313" key="3">
    <source>
        <dbReference type="Proteomes" id="UP000076722"/>
    </source>
</evidence>
<evidence type="ECO:0000259" key="1">
    <source>
        <dbReference type="PROSITE" id="PS50097"/>
    </source>
</evidence>
<dbReference type="EMBL" id="KV419443">
    <property type="protein sequence ID" value="KZS87853.1"/>
    <property type="molecule type" value="Genomic_DNA"/>
</dbReference>